<feature type="transmembrane region" description="Helical" evidence="1">
    <location>
        <begin position="141"/>
        <end position="162"/>
    </location>
</feature>
<gene>
    <name evidence="3" type="ORF">H9841_06115</name>
</gene>
<feature type="transmembrane region" description="Helical" evidence="1">
    <location>
        <begin position="221"/>
        <end position="242"/>
    </location>
</feature>
<feature type="transmembrane region" description="Helical" evidence="1">
    <location>
        <begin position="282"/>
        <end position="300"/>
    </location>
</feature>
<reference evidence="3" key="2">
    <citation type="submission" date="2021-04" db="EMBL/GenBank/DDBJ databases">
        <authorList>
            <person name="Gilroy R."/>
        </authorList>
    </citation>
    <scope>NUCLEOTIDE SEQUENCE</scope>
    <source>
        <strain evidence="3">ChiBcec16_6824</strain>
    </source>
</reference>
<proteinExistence type="predicted"/>
<protein>
    <submittedName>
        <fullName evidence="3">Stage III sporulation protein AE</fullName>
    </submittedName>
</protein>
<feature type="signal peptide" evidence="2">
    <location>
        <begin position="1"/>
        <end position="17"/>
    </location>
</feature>
<feature type="transmembrane region" description="Helical" evidence="1">
    <location>
        <begin position="254"/>
        <end position="276"/>
    </location>
</feature>
<name>A0A9D1Y8K7_9FIRM</name>
<evidence type="ECO:0000313" key="4">
    <source>
        <dbReference type="Proteomes" id="UP000823868"/>
    </source>
</evidence>
<dbReference type="Pfam" id="PF09546">
    <property type="entry name" value="Spore_III_AE"/>
    <property type="match status" value="1"/>
</dbReference>
<sequence length="363" mass="35714">MLTALVLLLLLGGQAVAASPDTVQQAQAEALDLEGLERSAQEQAVDLPMGTGLEEGLQTLLEKGGHLLGGSLGRAVRSGVLLLVTAALCGLTREVQESMGQSGGLDAAALTAALAITAVAVSDVRSMVGLGRQALSGMDQFSQVLLPTMAAAAAAGGAPGTAAARQLATVLFSDLLLTAIDKALLPMVYAYVAASAAHAALGNDGLKRLAALLKWGVTTALTAILLVFVGYLTVSGAIAGTADAMALRAAKMTISGMVPVVGGILSDAAGTILAGAGILRGTVGVFGLLAVLAICLGPFLELGIHYLVYKLAAALAATVSGGSASSLIDSIGGAFGLVLGMTGSGALLLLVSVVSAISMTAGG</sequence>
<comment type="caution">
    <text evidence="3">The sequence shown here is derived from an EMBL/GenBank/DDBJ whole genome shotgun (WGS) entry which is preliminary data.</text>
</comment>
<dbReference type="EMBL" id="DXDX01000114">
    <property type="protein sequence ID" value="HIY21456.1"/>
    <property type="molecule type" value="Genomic_DNA"/>
</dbReference>
<accession>A0A9D1Y8K7</accession>
<keyword evidence="1" id="KW-1133">Transmembrane helix</keyword>
<dbReference type="InterPro" id="IPR014194">
    <property type="entry name" value="Spore_III_AE"/>
</dbReference>
<reference evidence="3" key="1">
    <citation type="journal article" date="2021" name="PeerJ">
        <title>Extensive microbial diversity within the chicken gut microbiome revealed by metagenomics and culture.</title>
        <authorList>
            <person name="Gilroy R."/>
            <person name="Ravi A."/>
            <person name="Getino M."/>
            <person name="Pursley I."/>
            <person name="Horton D.L."/>
            <person name="Alikhan N.F."/>
            <person name="Baker D."/>
            <person name="Gharbi K."/>
            <person name="Hall N."/>
            <person name="Watson M."/>
            <person name="Adriaenssens E.M."/>
            <person name="Foster-Nyarko E."/>
            <person name="Jarju S."/>
            <person name="Secka A."/>
            <person name="Antonio M."/>
            <person name="Oren A."/>
            <person name="Chaudhuri R.R."/>
            <person name="La Ragione R."/>
            <person name="Hildebrand F."/>
            <person name="Pallen M.J."/>
        </authorList>
    </citation>
    <scope>NUCLEOTIDE SEQUENCE</scope>
    <source>
        <strain evidence="3">ChiBcec16_6824</strain>
    </source>
</reference>
<organism evidence="3 4">
    <name type="scientific">Candidatus Flavonifractor merdigallinarum</name>
    <dbReference type="NCBI Taxonomy" id="2838589"/>
    <lineage>
        <taxon>Bacteria</taxon>
        <taxon>Bacillati</taxon>
        <taxon>Bacillota</taxon>
        <taxon>Clostridia</taxon>
        <taxon>Eubacteriales</taxon>
        <taxon>Oscillospiraceae</taxon>
        <taxon>Flavonifractor</taxon>
    </lineage>
</organism>
<keyword evidence="1" id="KW-0472">Membrane</keyword>
<feature type="transmembrane region" description="Helical" evidence="1">
    <location>
        <begin position="334"/>
        <end position="357"/>
    </location>
</feature>
<keyword evidence="1" id="KW-0812">Transmembrane</keyword>
<dbReference type="AlphaFoldDB" id="A0A9D1Y8K7"/>
<feature type="transmembrane region" description="Helical" evidence="1">
    <location>
        <begin position="183"/>
        <end position="201"/>
    </location>
</feature>
<dbReference type="Proteomes" id="UP000823868">
    <property type="component" value="Unassembled WGS sequence"/>
</dbReference>
<evidence type="ECO:0000313" key="3">
    <source>
        <dbReference type="EMBL" id="HIY21456.1"/>
    </source>
</evidence>
<evidence type="ECO:0000256" key="1">
    <source>
        <dbReference type="SAM" id="Phobius"/>
    </source>
</evidence>
<feature type="transmembrane region" description="Helical" evidence="1">
    <location>
        <begin position="104"/>
        <end position="121"/>
    </location>
</feature>
<keyword evidence="2" id="KW-0732">Signal</keyword>
<evidence type="ECO:0000256" key="2">
    <source>
        <dbReference type="SAM" id="SignalP"/>
    </source>
</evidence>
<feature type="chain" id="PRO_5038756206" evidence="2">
    <location>
        <begin position="18"/>
        <end position="363"/>
    </location>
</feature>